<dbReference type="Gene3D" id="1.10.540.10">
    <property type="entry name" value="Acyl-CoA dehydrogenase/oxidase, N-terminal domain"/>
    <property type="match status" value="2"/>
</dbReference>
<dbReference type="Proteomes" id="UP001290101">
    <property type="component" value="Unassembled WGS sequence"/>
</dbReference>
<keyword evidence="3" id="KW-0285">Flavoprotein</keyword>
<dbReference type="RefSeq" id="WP_322443040.1">
    <property type="nucleotide sequence ID" value="NZ_JAXOTQ010000046.1"/>
</dbReference>
<sequence length="733" mass="77813">MTTDMHQELAELRRQVREVVDSWWQDGRFTPICDAWLRSYDAEFSKTLAARGWIGITWPRELGGQARSNRARLVVTEELLRGGAPVAAHWIADRQIGPAILRYGSPSLQREYLPRIASGEVTFCLGMSETESGSDLASVRTTARPDGDGWRLTGGKIWTSQAHRSSHAYVLCRTSKSDDKHAGLTELIVDMSAPGVTVRPIIDLRGEHHFNEVTFSDVAVPCDHVLGAVGNGWAQVTEQLSFERGGMERVLSTYPLLAATIDAGPADRAVLGEMLARLAGLRGLAWQIAAELDAGHAPVQAAAVLKDLGTEFERDVNEAARAVLDVEPDPNSYGPAGLLAQGLLAAPGFSIRGGTTEVLRTIIARGASRPTAHHDELRSLADDVLAGHGGDPAGVPAIWSTVCELGWTTIGVPESQGGSGGDLADLAAFVEGLGRHGVSVPLAETALAARQLAAAGRGIPDGIATIVLPGLAETLEVVPDRLRGKVTRVPWASTAQTLIVYAGELVLAVPADTEGVRITPGQNLAAEPRDDVSLDVALTDTMILTGAEPAAEVSALAGLLVAAGLVGALDAAVEHTRTHVTTREQFGRPLLKFQAVAQTLAQMTSELVLARTAVSTALADPTPAHVAVARVLTGRAATSVARGAHQLHGAMGVTREHPLHLSTRRLWSWRDERGTTRSWAVMLGESLIPGGSAKVWQWLTSLSPSSRRETPVRVSLSVMEESGLSCSSLEELV</sequence>
<dbReference type="Gene3D" id="2.40.110.10">
    <property type="entry name" value="Butyryl-CoA Dehydrogenase, subunit A, domain 2"/>
    <property type="match status" value="1"/>
</dbReference>
<evidence type="ECO:0000259" key="6">
    <source>
        <dbReference type="Pfam" id="PF00441"/>
    </source>
</evidence>
<dbReference type="Pfam" id="PF00441">
    <property type="entry name" value="Acyl-CoA_dh_1"/>
    <property type="match status" value="2"/>
</dbReference>
<comment type="cofactor">
    <cofactor evidence="1">
        <name>FAD</name>
        <dbReference type="ChEBI" id="CHEBI:57692"/>
    </cofactor>
</comment>
<evidence type="ECO:0000259" key="7">
    <source>
        <dbReference type="Pfam" id="PF02770"/>
    </source>
</evidence>
<dbReference type="InterPro" id="IPR009075">
    <property type="entry name" value="AcylCo_DH/oxidase_C"/>
</dbReference>
<dbReference type="InterPro" id="IPR036250">
    <property type="entry name" value="AcylCo_DH-like_C"/>
</dbReference>
<protein>
    <submittedName>
        <fullName evidence="9">Acyl-CoA dehydrogenase family protein</fullName>
    </submittedName>
</protein>
<dbReference type="EMBL" id="JAXOTQ010000046">
    <property type="protein sequence ID" value="MDZ5493448.1"/>
    <property type="molecule type" value="Genomic_DNA"/>
</dbReference>
<dbReference type="InterPro" id="IPR013786">
    <property type="entry name" value="AcylCoA_DH/ox_N"/>
</dbReference>
<evidence type="ECO:0000313" key="9">
    <source>
        <dbReference type="EMBL" id="MDZ5493448.1"/>
    </source>
</evidence>
<keyword evidence="4" id="KW-0274">FAD</keyword>
<evidence type="ECO:0000256" key="1">
    <source>
        <dbReference type="ARBA" id="ARBA00001974"/>
    </source>
</evidence>
<evidence type="ECO:0000259" key="8">
    <source>
        <dbReference type="Pfam" id="PF02771"/>
    </source>
</evidence>
<accession>A0ABU5JLG4</accession>
<proteinExistence type="inferred from homology"/>
<comment type="caution">
    <text evidence="9">The sequence shown here is derived from an EMBL/GenBank/DDBJ whole genome shotgun (WGS) entry which is preliminary data.</text>
</comment>
<feature type="domain" description="Acyl-CoA dehydrogenase/oxidase N-terminal" evidence="8">
    <location>
        <begin position="12"/>
        <end position="120"/>
    </location>
</feature>
<keyword evidence="10" id="KW-1185">Reference proteome</keyword>
<feature type="domain" description="Acyl-CoA dehydrogenase/oxidase N-terminal" evidence="8">
    <location>
        <begin position="396"/>
        <end position="456"/>
    </location>
</feature>
<dbReference type="InterPro" id="IPR046373">
    <property type="entry name" value="Acyl-CoA_Oxase/DH_mid-dom_sf"/>
</dbReference>
<evidence type="ECO:0000256" key="4">
    <source>
        <dbReference type="ARBA" id="ARBA00022827"/>
    </source>
</evidence>
<reference evidence="9 10" key="1">
    <citation type="submission" date="2023-12" db="EMBL/GenBank/DDBJ databases">
        <title>Micromonospora sp. nov., isolated from Atacama Desert.</title>
        <authorList>
            <person name="Carro L."/>
            <person name="Golinska P."/>
            <person name="Klenk H.-P."/>
            <person name="Goodfellow M."/>
        </authorList>
    </citation>
    <scope>NUCLEOTIDE SEQUENCE [LARGE SCALE GENOMIC DNA]</scope>
    <source>
        <strain evidence="9 10">4G53</strain>
    </source>
</reference>
<dbReference type="InterPro" id="IPR052161">
    <property type="entry name" value="Mycobact_Acyl-CoA_DH"/>
</dbReference>
<dbReference type="InterPro" id="IPR037069">
    <property type="entry name" value="AcylCoA_DH/ox_N_sf"/>
</dbReference>
<evidence type="ECO:0000256" key="2">
    <source>
        <dbReference type="ARBA" id="ARBA00009347"/>
    </source>
</evidence>
<evidence type="ECO:0000256" key="5">
    <source>
        <dbReference type="ARBA" id="ARBA00023002"/>
    </source>
</evidence>
<evidence type="ECO:0000313" key="10">
    <source>
        <dbReference type="Proteomes" id="UP001290101"/>
    </source>
</evidence>
<dbReference type="InterPro" id="IPR006091">
    <property type="entry name" value="Acyl-CoA_Oxase/DH_mid-dom"/>
</dbReference>
<dbReference type="InterPro" id="IPR009100">
    <property type="entry name" value="AcylCoA_DH/oxidase_NM_dom_sf"/>
</dbReference>
<dbReference type="Pfam" id="PF02771">
    <property type="entry name" value="Acyl-CoA_dh_N"/>
    <property type="match status" value="2"/>
</dbReference>
<feature type="domain" description="Acyl-CoA oxidase/dehydrogenase middle" evidence="7">
    <location>
        <begin position="124"/>
        <end position="218"/>
    </location>
</feature>
<feature type="domain" description="Acyl-CoA dehydrogenase/oxidase C-terminal" evidence="6">
    <location>
        <begin position="559"/>
        <end position="665"/>
    </location>
</feature>
<dbReference type="InterPro" id="IPR006089">
    <property type="entry name" value="Acyl-CoA_DH_CS"/>
</dbReference>
<feature type="domain" description="Acyl-CoA dehydrogenase/oxidase C-terminal" evidence="6">
    <location>
        <begin position="268"/>
        <end position="366"/>
    </location>
</feature>
<dbReference type="SUPFAM" id="SSF47203">
    <property type="entry name" value="Acyl-CoA dehydrogenase C-terminal domain-like"/>
    <property type="match status" value="2"/>
</dbReference>
<dbReference type="PANTHER" id="PTHR43292">
    <property type="entry name" value="ACYL-COA DEHYDROGENASE"/>
    <property type="match status" value="1"/>
</dbReference>
<keyword evidence="5" id="KW-0560">Oxidoreductase</keyword>
<dbReference type="PROSITE" id="PS00072">
    <property type="entry name" value="ACYL_COA_DH_1"/>
    <property type="match status" value="1"/>
</dbReference>
<dbReference type="PANTHER" id="PTHR43292:SF4">
    <property type="entry name" value="ACYL-COA DEHYDROGENASE FADE34"/>
    <property type="match status" value="1"/>
</dbReference>
<dbReference type="Gene3D" id="1.20.140.10">
    <property type="entry name" value="Butyryl-CoA Dehydrogenase, subunit A, domain 3"/>
    <property type="match status" value="2"/>
</dbReference>
<dbReference type="SUPFAM" id="SSF56645">
    <property type="entry name" value="Acyl-CoA dehydrogenase NM domain-like"/>
    <property type="match status" value="2"/>
</dbReference>
<evidence type="ECO:0000256" key="3">
    <source>
        <dbReference type="ARBA" id="ARBA00022630"/>
    </source>
</evidence>
<gene>
    <name evidence="9" type="ORF">U2F25_28960</name>
</gene>
<organism evidence="9 10">
    <name type="scientific">Micromonospora sicca</name>
    <dbReference type="NCBI Taxonomy" id="2202420"/>
    <lineage>
        <taxon>Bacteria</taxon>
        <taxon>Bacillati</taxon>
        <taxon>Actinomycetota</taxon>
        <taxon>Actinomycetes</taxon>
        <taxon>Micromonosporales</taxon>
        <taxon>Micromonosporaceae</taxon>
        <taxon>Micromonospora</taxon>
    </lineage>
</organism>
<dbReference type="Pfam" id="PF02770">
    <property type="entry name" value="Acyl-CoA_dh_M"/>
    <property type="match status" value="1"/>
</dbReference>
<name>A0ABU5JLG4_9ACTN</name>
<comment type="similarity">
    <text evidence="2">Belongs to the acyl-CoA dehydrogenase family.</text>
</comment>